<organism evidence="2 3">
    <name type="scientific">Cryptococcus amylolentus CBS 6273</name>
    <dbReference type="NCBI Taxonomy" id="1296118"/>
    <lineage>
        <taxon>Eukaryota</taxon>
        <taxon>Fungi</taxon>
        <taxon>Dikarya</taxon>
        <taxon>Basidiomycota</taxon>
        <taxon>Agaricomycotina</taxon>
        <taxon>Tremellomycetes</taxon>
        <taxon>Tremellales</taxon>
        <taxon>Cryptococcaceae</taxon>
        <taxon>Cryptococcus</taxon>
    </lineage>
</organism>
<name>A0A1E3JUL3_9TREE</name>
<evidence type="ECO:0000313" key="2">
    <source>
        <dbReference type="EMBL" id="ODO04524.1"/>
    </source>
</evidence>
<dbReference type="Proteomes" id="UP000095149">
    <property type="component" value="Unassembled WGS sequence"/>
</dbReference>
<dbReference type="OrthoDB" id="10378581at2759"/>
<feature type="compositionally biased region" description="Pro residues" evidence="1">
    <location>
        <begin position="1"/>
        <end position="10"/>
    </location>
</feature>
<feature type="compositionally biased region" description="Pro residues" evidence="1">
    <location>
        <begin position="17"/>
        <end position="31"/>
    </location>
</feature>
<dbReference type="EMBL" id="MEKH01000008">
    <property type="protein sequence ID" value="ODO04524.1"/>
    <property type="molecule type" value="Genomic_DNA"/>
</dbReference>
<reference evidence="2 3" key="1">
    <citation type="submission" date="2016-06" db="EMBL/GenBank/DDBJ databases">
        <title>Evolution of pathogenesis and genome organization in the Tremellales.</title>
        <authorList>
            <person name="Cuomo C."/>
            <person name="Litvintseva A."/>
            <person name="Heitman J."/>
            <person name="Chen Y."/>
            <person name="Sun S."/>
            <person name="Springer D."/>
            <person name="Dromer F."/>
            <person name="Young S."/>
            <person name="Zeng Q."/>
            <person name="Chapman S."/>
            <person name="Gujja S."/>
            <person name="Saif S."/>
            <person name="Birren B."/>
        </authorList>
    </citation>
    <scope>NUCLEOTIDE SEQUENCE [LARGE SCALE GENOMIC DNA]</scope>
    <source>
        <strain evidence="2 3">CBS 6273</strain>
    </source>
</reference>
<accession>A0A1E3JUL3</accession>
<proteinExistence type="predicted"/>
<gene>
    <name evidence="2" type="ORF">I350_05128</name>
</gene>
<sequence length="223" mass="25540">MPPPLTSPPPIDKKKSPPPQAPAPKRPPLLPYPDNTILGFPKRRSQFESSYETLLDFIKPSQRGLDHKKLLLRLAEQVNRVGGRKYVGRQKGFGVVEYLAEKYAMIARRLCKAMRHTIGPGGQPSASHIRLLYQTVDEGELIVRHFSRLRIARLHPWQANIKWKADEVGEGLEYLMWRLVKLVDEWDVSECLRFLPQSEHALYMSRLYLQTAAHGRLACQAVV</sequence>
<evidence type="ECO:0000313" key="3">
    <source>
        <dbReference type="Proteomes" id="UP000095149"/>
    </source>
</evidence>
<dbReference type="AlphaFoldDB" id="A0A1E3JUL3"/>
<protein>
    <submittedName>
        <fullName evidence="2">Uncharacterized protein</fullName>
    </submittedName>
</protein>
<feature type="region of interest" description="Disordered" evidence="1">
    <location>
        <begin position="1"/>
        <end position="35"/>
    </location>
</feature>
<comment type="caution">
    <text evidence="2">The sequence shown here is derived from an EMBL/GenBank/DDBJ whole genome shotgun (WGS) entry which is preliminary data.</text>
</comment>
<evidence type="ECO:0000256" key="1">
    <source>
        <dbReference type="SAM" id="MobiDB-lite"/>
    </source>
</evidence>